<evidence type="ECO:0000256" key="1">
    <source>
        <dbReference type="SAM" id="MobiDB-lite"/>
    </source>
</evidence>
<name>A0A9J6F1C4_RHIMP</name>
<reference evidence="2" key="2">
    <citation type="submission" date="2021-09" db="EMBL/GenBank/DDBJ databases">
        <authorList>
            <person name="Jia N."/>
            <person name="Wang J."/>
            <person name="Shi W."/>
            <person name="Du L."/>
            <person name="Sun Y."/>
            <person name="Zhan W."/>
            <person name="Jiang J."/>
            <person name="Wang Q."/>
            <person name="Zhang B."/>
            <person name="Ji P."/>
            <person name="Sakyi L.B."/>
            <person name="Cui X."/>
            <person name="Yuan T."/>
            <person name="Jiang B."/>
            <person name="Yang W."/>
            <person name="Lam T.T.-Y."/>
            <person name="Chang Q."/>
            <person name="Ding S."/>
            <person name="Wang X."/>
            <person name="Zhu J."/>
            <person name="Ruan X."/>
            <person name="Zhao L."/>
            <person name="Wei J."/>
            <person name="Que T."/>
            <person name="Du C."/>
            <person name="Cheng J."/>
            <person name="Dai P."/>
            <person name="Han X."/>
            <person name="Huang E."/>
            <person name="Gao Y."/>
            <person name="Liu J."/>
            <person name="Shao H."/>
            <person name="Ye R."/>
            <person name="Li L."/>
            <person name="Wei W."/>
            <person name="Wang X."/>
            <person name="Wang C."/>
            <person name="Huo Q."/>
            <person name="Li W."/>
            <person name="Guo W."/>
            <person name="Chen H."/>
            <person name="Chen S."/>
            <person name="Zhou L."/>
            <person name="Zhou L."/>
            <person name="Ni X."/>
            <person name="Tian J."/>
            <person name="Zhou Y."/>
            <person name="Sheng Y."/>
            <person name="Liu T."/>
            <person name="Pan Y."/>
            <person name="Xia L."/>
            <person name="Li J."/>
            <person name="Zhao F."/>
            <person name="Cao W."/>
        </authorList>
    </citation>
    <scope>NUCLEOTIDE SEQUENCE</scope>
    <source>
        <strain evidence="2">Rmic-2018</strain>
        <tissue evidence="2">Larvae</tissue>
    </source>
</reference>
<dbReference type="EMBL" id="JABSTU010000001">
    <property type="protein sequence ID" value="KAH8040305.1"/>
    <property type="molecule type" value="Genomic_DNA"/>
</dbReference>
<feature type="region of interest" description="Disordered" evidence="1">
    <location>
        <begin position="1"/>
        <end position="26"/>
    </location>
</feature>
<dbReference type="AlphaFoldDB" id="A0A9J6F1C4"/>
<proteinExistence type="predicted"/>
<keyword evidence="3" id="KW-1185">Reference proteome</keyword>
<reference evidence="2" key="1">
    <citation type="journal article" date="2020" name="Cell">
        <title>Large-Scale Comparative Analyses of Tick Genomes Elucidate Their Genetic Diversity and Vector Capacities.</title>
        <authorList>
            <consortium name="Tick Genome and Microbiome Consortium (TIGMIC)"/>
            <person name="Jia N."/>
            <person name="Wang J."/>
            <person name="Shi W."/>
            <person name="Du L."/>
            <person name="Sun Y."/>
            <person name="Zhan W."/>
            <person name="Jiang J.F."/>
            <person name="Wang Q."/>
            <person name="Zhang B."/>
            <person name="Ji P."/>
            <person name="Bell-Sakyi L."/>
            <person name="Cui X.M."/>
            <person name="Yuan T.T."/>
            <person name="Jiang B.G."/>
            <person name="Yang W.F."/>
            <person name="Lam T.T."/>
            <person name="Chang Q.C."/>
            <person name="Ding S.J."/>
            <person name="Wang X.J."/>
            <person name="Zhu J.G."/>
            <person name="Ruan X.D."/>
            <person name="Zhao L."/>
            <person name="Wei J.T."/>
            <person name="Ye R.Z."/>
            <person name="Que T.C."/>
            <person name="Du C.H."/>
            <person name="Zhou Y.H."/>
            <person name="Cheng J.X."/>
            <person name="Dai P.F."/>
            <person name="Guo W.B."/>
            <person name="Han X.H."/>
            <person name="Huang E.J."/>
            <person name="Li L.F."/>
            <person name="Wei W."/>
            <person name="Gao Y.C."/>
            <person name="Liu J.Z."/>
            <person name="Shao H.Z."/>
            <person name="Wang X."/>
            <person name="Wang C.C."/>
            <person name="Yang T.C."/>
            <person name="Huo Q.B."/>
            <person name="Li W."/>
            <person name="Chen H.Y."/>
            <person name="Chen S.E."/>
            <person name="Zhou L.G."/>
            <person name="Ni X.B."/>
            <person name="Tian J.H."/>
            <person name="Sheng Y."/>
            <person name="Liu T."/>
            <person name="Pan Y.S."/>
            <person name="Xia L.Y."/>
            <person name="Li J."/>
            <person name="Zhao F."/>
            <person name="Cao W.C."/>
        </authorList>
    </citation>
    <scope>NUCLEOTIDE SEQUENCE</scope>
    <source>
        <strain evidence="2">Rmic-2018</strain>
    </source>
</reference>
<dbReference type="Proteomes" id="UP000821866">
    <property type="component" value="Chromosome 1"/>
</dbReference>
<sequence>MIPPRDAVPQGPHPLKPSEVQPGTTPDQAHRLEVMATSIGTAPGAGQQLPMVTGHTYTVYSANILLPPCQDPPMECVSCLDINLPESPDDFSDMPESSATITYIDAITPSSNGSEKHVNVPSNKRCRGSKRSLITPNFLPAENTPKSNLTIIFKPKNPEHVITRCNPLALKLVFEKPAPDGVLQVRPNERLNLLAVDTRNAYASERLLKISSIAEVLVQA</sequence>
<protein>
    <submittedName>
        <fullName evidence="2">Uncharacterized protein</fullName>
    </submittedName>
</protein>
<organism evidence="2 3">
    <name type="scientific">Rhipicephalus microplus</name>
    <name type="common">Cattle tick</name>
    <name type="synonym">Boophilus microplus</name>
    <dbReference type="NCBI Taxonomy" id="6941"/>
    <lineage>
        <taxon>Eukaryota</taxon>
        <taxon>Metazoa</taxon>
        <taxon>Ecdysozoa</taxon>
        <taxon>Arthropoda</taxon>
        <taxon>Chelicerata</taxon>
        <taxon>Arachnida</taxon>
        <taxon>Acari</taxon>
        <taxon>Parasitiformes</taxon>
        <taxon>Ixodida</taxon>
        <taxon>Ixodoidea</taxon>
        <taxon>Ixodidae</taxon>
        <taxon>Rhipicephalinae</taxon>
        <taxon>Rhipicephalus</taxon>
        <taxon>Boophilus</taxon>
    </lineage>
</organism>
<evidence type="ECO:0000313" key="3">
    <source>
        <dbReference type="Proteomes" id="UP000821866"/>
    </source>
</evidence>
<comment type="caution">
    <text evidence="2">The sequence shown here is derived from an EMBL/GenBank/DDBJ whole genome shotgun (WGS) entry which is preliminary data.</text>
</comment>
<evidence type="ECO:0000313" key="2">
    <source>
        <dbReference type="EMBL" id="KAH8040305.1"/>
    </source>
</evidence>
<accession>A0A9J6F1C4</accession>
<gene>
    <name evidence="2" type="ORF">HPB51_010085</name>
</gene>